<gene>
    <name evidence="1" type="ORF">EVAR_40012_1</name>
</gene>
<protein>
    <submittedName>
        <fullName evidence="1">Uncharacterized protein</fullName>
    </submittedName>
</protein>
<comment type="caution">
    <text evidence="1">The sequence shown here is derived from an EMBL/GenBank/DDBJ whole genome shotgun (WGS) entry which is preliminary data.</text>
</comment>
<accession>A0A4C1YRU4</accession>
<name>A0A4C1YRU4_EUMVA</name>
<dbReference type="Proteomes" id="UP000299102">
    <property type="component" value="Unassembled WGS sequence"/>
</dbReference>
<reference evidence="1 2" key="1">
    <citation type="journal article" date="2019" name="Commun. Biol.">
        <title>The bagworm genome reveals a unique fibroin gene that provides high tensile strength.</title>
        <authorList>
            <person name="Kono N."/>
            <person name="Nakamura H."/>
            <person name="Ohtoshi R."/>
            <person name="Tomita M."/>
            <person name="Numata K."/>
            <person name="Arakawa K."/>
        </authorList>
    </citation>
    <scope>NUCLEOTIDE SEQUENCE [LARGE SCALE GENOMIC DNA]</scope>
</reference>
<organism evidence="1 2">
    <name type="scientific">Eumeta variegata</name>
    <name type="common">Bagworm moth</name>
    <name type="synonym">Eumeta japonica</name>
    <dbReference type="NCBI Taxonomy" id="151549"/>
    <lineage>
        <taxon>Eukaryota</taxon>
        <taxon>Metazoa</taxon>
        <taxon>Ecdysozoa</taxon>
        <taxon>Arthropoda</taxon>
        <taxon>Hexapoda</taxon>
        <taxon>Insecta</taxon>
        <taxon>Pterygota</taxon>
        <taxon>Neoptera</taxon>
        <taxon>Endopterygota</taxon>
        <taxon>Lepidoptera</taxon>
        <taxon>Glossata</taxon>
        <taxon>Ditrysia</taxon>
        <taxon>Tineoidea</taxon>
        <taxon>Psychidae</taxon>
        <taxon>Oiketicinae</taxon>
        <taxon>Eumeta</taxon>
    </lineage>
</organism>
<evidence type="ECO:0000313" key="2">
    <source>
        <dbReference type="Proteomes" id="UP000299102"/>
    </source>
</evidence>
<dbReference type="OrthoDB" id="361102at2759"/>
<dbReference type="EMBL" id="BGZK01001328">
    <property type="protein sequence ID" value="GBP77359.1"/>
    <property type="molecule type" value="Genomic_DNA"/>
</dbReference>
<evidence type="ECO:0000313" key="1">
    <source>
        <dbReference type="EMBL" id="GBP77359.1"/>
    </source>
</evidence>
<sequence>MTFPSCFEKQALTLTSNFPRDRYNNLIKRSEKYKMSLVKELAIVAAIGARVDKPICTYLDFTYELKTGLSLPGKKTLMEHQSGSPAELKNVWHSGTAVLFTYSSDFGAARLDPCELRKVVPYTYTLSERSAELHERRWVSQIAVEVLSYHVQMVEEVRCVIFDIENRKQLFPNEIKMCKIIGRLADPYRNATESCKKAFVNSTAVCRRGHTRLHHVYKRSLMQLYKQVHIEYWLAYSSAVA</sequence>
<dbReference type="AlphaFoldDB" id="A0A4C1YRU4"/>
<keyword evidence="2" id="KW-1185">Reference proteome</keyword>
<proteinExistence type="predicted"/>